<keyword evidence="3" id="KW-1185">Reference proteome</keyword>
<comment type="caution">
    <text evidence="2">The sequence shown here is derived from an EMBL/GenBank/DDBJ whole genome shotgun (WGS) entry which is preliminary data.</text>
</comment>
<name>A0ABU2JUT8_9ACTN</name>
<sequence length="213" mass="23318">MTRHAAAPDAPGPTFTAPPPAPEPPAVDAFLTAVDQVMNSNTLLLTAAHDAPITVDNRQDVLCAFLRDPLFERLMYAADDRRGWHNLSQSYADQPPERPLPRAGFRAGLSPLDRAALVARLRWMLHEGPSPHLRHCSAARADALVRDLVRELLGADGAAWSFAAVDPDFLRSTGYHTGEEPQRPAYFDGGASDTATFLYRDRVFHLLLTNGCP</sequence>
<reference evidence="3" key="1">
    <citation type="submission" date="2023-07" db="EMBL/GenBank/DDBJ databases">
        <title>30 novel species of actinomycetes from the DSMZ collection.</title>
        <authorList>
            <person name="Nouioui I."/>
        </authorList>
    </citation>
    <scope>NUCLEOTIDE SEQUENCE [LARGE SCALE GENOMIC DNA]</scope>
    <source>
        <strain evidence="3">DSM 44915</strain>
    </source>
</reference>
<proteinExistence type="predicted"/>
<feature type="region of interest" description="Disordered" evidence="1">
    <location>
        <begin position="1"/>
        <end position="24"/>
    </location>
</feature>
<accession>A0ABU2JUT8</accession>
<protein>
    <submittedName>
        <fullName evidence="2">Uncharacterized protein</fullName>
    </submittedName>
</protein>
<evidence type="ECO:0000313" key="2">
    <source>
        <dbReference type="EMBL" id="MDT0268750.1"/>
    </source>
</evidence>
<dbReference type="RefSeq" id="WP_311668832.1">
    <property type="nucleotide sequence ID" value="NZ_JAVREO010000012.1"/>
</dbReference>
<evidence type="ECO:0000313" key="3">
    <source>
        <dbReference type="Proteomes" id="UP001183410"/>
    </source>
</evidence>
<organism evidence="2 3">
    <name type="scientific">Streptomyces chisholmiae</name>
    <dbReference type="NCBI Taxonomy" id="3075540"/>
    <lineage>
        <taxon>Bacteria</taxon>
        <taxon>Bacillati</taxon>
        <taxon>Actinomycetota</taxon>
        <taxon>Actinomycetes</taxon>
        <taxon>Kitasatosporales</taxon>
        <taxon>Streptomycetaceae</taxon>
        <taxon>Streptomyces</taxon>
    </lineage>
</organism>
<dbReference type="Proteomes" id="UP001183410">
    <property type="component" value="Unassembled WGS sequence"/>
</dbReference>
<dbReference type="EMBL" id="JAVREO010000012">
    <property type="protein sequence ID" value="MDT0268750.1"/>
    <property type="molecule type" value="Genomic_DNA"/>
</dbReference>
<evidence type="ECO:0000256" key="1">
    <source>
        <dbReference type="SAM" id="MobiDB-lite"/>
    </source>
</evidence>
<gene>
    <name evidence="2" type="ORF">RM844_20905</name>
</gene>
<feature type="compositionally biased region" description="Low complexity" evidence="1">
    <location>
        <begin position="1"/>
        <end position="15"/>
    </location>
</feature>